<dbReference type="RefSeq" id="WP_225955690.1">
    <property type="nucleotide sequence ID" value="NZ_JADBEG010000001.1"/>
</dbReference>
<dbReference type="SMART" id="SM00382">
    <property type="entry name" value="AAA"/>
    <property type="match status" value="1"/>
</dbReference>
<reference evidence="5 6" key="1">
    <citation type="submission" date="2020-10" db="EMBL/GenBank/DDBJ databases">
        <title>Sequencing the genomes of 1000 actinobacteria strains.</title>
        <authorList>
            <person name="Klenk H.-P."/>
        </authorList>
    </citation>
    <scope>NUCLEOTIDE SEQUENCE [LARGE SCALE GENOMIC DNA]</scope>
    <source>
        <strain evidence="5 6">DSM 44653</strain>
    </source>
</reference>
<dbReference type="CDD" id="cd03219">
    <property type="entry name" value="ABC_Mj1267_LivG_branched"/>
    <property type="match status" value="1"/>
</dbReference>
<sequence>MSIVEVSGVGKAFRGVHALSDVDLTVAEGEILGVIGPNGAGKTTLFNVISGALTPDTGRVRLAGDDVTGRAPDRIARAGMVRTFQLMRPFASMTVAQNVSLAAQHHRLSAKALREHALDVVDRVGLGPWAHRNATDLPTAGLKRLELARALATRPKVLLLDEVLAGLVPAEREPVLDLLAGLREQEGVTLVFIEHIMAAVMRLADRVLVLDQGRVLAVGSPEAVTSDPRVIDAYLGEEPTHADA</sequence>
<dbReference type="InterPro" id="IPR032823">
    <property type="entry name" value="BCA_ABC_TP_C"/>
</dbReference>
<gene>
    <name evidence="5" type="ORF">H4696_003009</name>
</gene>
<keyword evidence="2" id="KW-0547">Nucleotide-binding</keyword>
<evidence type="ECO:0000313" key="6">
    <source>
        <dbReference type="Proteomes" id="UP000631670"/>
    </source>
</evidence>
<evidence type="ECO:0000313" key="5">
    <source>
        <dbReference type="EMBL" id="MBE1495909.1"/>
    </source>
</evidence>
<keyword evidence="3 5" id="KW-0067">ATP-binding</keyword>
<accession>A0ABR9HYB0</accession>
<proteinExistence type="predicted"/>
<comment type="caution">
    <text evidence="5">The sequence shown here is derived from an EMBL/GenBank/DDBJ whole genome shotgun (WGS) entry which is preliminary data.</text>
</comment>
<dbReference type="InterPro" id="IPR003593">
    <property type="entry name" value="AAA+_ATPase"/>
</dbReference>
<evidence type="ECO:0000256" key="2">
    <source>
        <dbReference type="ARBA" id="ARBA00022741"/>
    </source>
</evidence>
<evidence type="ECO:0000256" key="1">
    <source>
        <dbReference type="ARBA" id="ARBA00022448"/>
    </source>
</evidence>
<dbReference type="GO" id="GO:0005524">
    <property type="term" value="F:ATP binding"/>
    <property type="evidence" value="ECO:0007669"/>
    <property type="project" value="UniProtKB-KW"/>
</dbReference>
<dbReference type="Proteomes" id="UP000631670">
    <property type="component" value="Unassembled WGS sequence"/>
</dbReference>
<evidence type="ECO:0000259" key="4">
    <source>
        <dbReference type="PROSITE" id="PS50893"/>
    </source>
</evidence>
<dbReference type="EMBL" id="JADBEG010000001">
    <property type="protein sequence ID" value="MBE1495909.1"/>
    <property type="molecule type" value="Genomic_DNA"/>
</dbReference>
<dbReference type="InterPro" id="IPR051120">
    <property type="entry name" value="ABC_AA/LPS_Transport"/>
</dbReference>
<dbReference type="Gene3D" id="3.40.50.300">
    <property type="entry name" value="P-loop containing nucleotide triphosphate hydrolases"/>
    <property type="match status" value="1"/>
</dbReference>
<dbReference type="PANTHER" id="PTHR45772">
    <property type="entry name" value="CONSERVED COMPONENT OF ABC TRANSPORTER FOR NATURAL AMINO ACIDS-RELATED"/>
    <property type="match status" value="1"/>
</dbReference>
<feature type="domain" description="ABC transporter" evidence="4">
    <location>
        <begin position="4"/>
        <end position="237"/>
    </location>
</feature>
<keyword evidence="6" id="KW-1185">Reference proteome</keyword>
<dbReference type="InterPro" id="IPR003439">
    <property type="entry name" value="ABC_transporter-like_ATP-bd"/>
</dbReference>
<dbReference type="Pfam" id="PF12399">
    <property type="entry name" value="BCA_ABC_TP_C"/>
    <property type="match status" value="1"/>
</dbReference>
<name>A0ABR9HYB0_9PSEU</name>
<dbReference type="SUPFAM" id="SSF52540">
    <property type="entry name" value="P-loop containing nucleoside triphosphate hydrolases"/>
    <property type="match status" value="1"/>
</dbReference>
<protein>
    <submittedName>
        <fullName evidence="5">Branched-chain amino acid transport system ATP-binding protein</fullName>
    </submittedName>
</protein>
<dbReference type="PANTHER" id="PTHR45772:SF7">
    <property type="entry name" value="AMINO ACID ABC TRANSPORTER ATP-BINDING PROTEIN"/>
    <property type="match status" value="1"/>
</dbReference>
<evidence type="ECO:0000256" key="3">
    <source>
        <dbReference type="ARBA" id="ARBA00022840"/>
    </source>
</evidence>
<keyword evidence="1" id="KW-0813">Transport</keyword>
<dbReference type="PROSITE" id="PS50893">
    <property type="entry name" value="ABC_TRANSPORTER_2"/>
    <property type="match status" value="1"/>
</dbReference>
<dbReference type="Pfam" id="PF00005">
    <property type="entry name" value="ABC_tran"/>
    <property type="match status" value="1"/>
</dbReference>
<organism evidence="5 6">
    <name type="scientific">Amycolatopsis lexingtonensis</name>
    <dbReference type="NCBI Taxonomy" id="218822"/>
    <lineage>
        <taxon>Bacteria</taxon>
        <taxon>Bacillati</taxon>
        <taxon>Actinomycetota</taxon>
        <taxon>Actinomycetes</taxon>
        <taxon>Pseudonocardiales</taxon>
        <taxon>Pseudonocardiaceae</taxon>
        <taxon>Amycolatopsis</taxon>
    </lineage>
</organism>
<dbReference type="InterPro" id="IPR027417">
    <property type="entry name" value="P-loop_NTPase"/>
</dbReference>